<feature type="domain" description="ABC transmembrane type-1" evidence="9">
    <location>
        <begin position="68"/>
        <end position="255"/>
    </location>
</feature>
<evidence type="ECO:0000256" key="1">
    <source>
        <dbReference type="ARBA" id="ARBA00004651"/>
    </source>
</evidence>
<dbReference type="PANTHER" id="PTHR43848:SF2">
    <property type="entry name" value="PUTRESCINE TRANSPORT SYSTEM PERMEASE PROTEIN POTI"/>
    <property type="match status" value="1"/>
</dbReference>
<evidence type="ECO:0000259" key="9">
    <source>
        <dbReference type="PROSITE" id="PS50928"/>
    </source>
</evidence>
<comment type="caution">
    <text evidence="10">The sequence shown here is derived from an EMBL/GenBank/DDBJ whole genome shotgun (WGS) entry which is preliminary data.</text>
</comment>
<evidence type="ECO:0000256" key="4">
    <source>
        <dbReference type="ARBA" id="ARBA00022475"/>
    </source>
</evidence>
<dbReference type="PANTHER" id="PTHR43848">
    <property type="entry name" value="PUTRESCINE TRANSPORT SYSTEM PERMEASE PROTEIN POTI"/>
    <property type="match status" value="1"/>
</dbReference>
<feature type="transmembrane region" description="Helical" evidence="8">
    <location>
        <begin position="103"/>
        <end position="128"/>
    </location>
</feature>
<comment type="similarity">
    <text evidence="2">Belongs to the binding-protein-dependent transport system permease family. CysTW subfamily.</text>
</comment>
<dbReference type="GO" id="GO:0055085">
    <property type="term" value="P:transmembrane transport"/>
    <property type="evidence" value="ECO:0007669"/>
    <property type="project" value="InterPro"/>
</dbReference>
<dbReference type="Proteomes" id="UP000094342">
    <property type="component" value="Unassembled WGS sequence"/>
</dbReference>
<keyword evidence="7 8" id="KW-0472">Membrane</keyword>
<comment type="subcellular location">
    <subcellularLocation>
        <location evidence="1 8">Cell membrane</location>
        <topology evidence="1 8">Multi-pass membrane protein</topology>
    </subcellularLocation>
</comment>
<evidence type="ECO:0000256" key="7">
    <source>
        <dbReference type="ARBA" id="ARBA00023136"/>
    </source>
</evidence>
<proteinExistence type="inferred from homology"/>
<organism evidence="10 11">
    <name type="scientific">Sinorhizobium alkalisoli</name>
    <dbReference type="NCBI Taxonomy" id="1752398"/>
    <lineage>
        <taxon>Bacteria</taxon>
        <taxon>Pseudomonadati</taxon>
        <taxon>Pseudomonadota</taxon>
        <taxon>Alphaproteobacteria</taxon>
        <taxon>Hyphomicrobiales</taxon>
        <taxon>Rhizobiaceae</taxon>
        <taxon>Sinorhizobium/Ensifer group</taxon>
        <taxon>Sinorhizobium</taxon>
    </lineage>
</organism>
<dbReference type="STRING" id="1752398.A8M32_07015"/>
<dbReference type="Pfam" id="PF00528">
    <property type="entry name" value="BPD_transp_1"/>
    <property type="match status" value="1"/>
</dbReference>
<keyword evidence="4" id="KW-1003">Cell membrane</keyword>
<dbReference type="RefSeq" id="WP_069457686.1">
    <property type="nucleotide sequence ID" value="NZ_LYBW01000049.1"/>
</dbReference>
<gene>
    <name evidence="10" type="ORF">A8M32_07015</name>
</gene>
<feature type="transmembrane region" description="Helical" evidence="8">
    <location>
        <begin position="72"/>
        <end position="91"/>
    </location>
</feature>
<reference evidence="11" key="1">
    <citation type="submission" date="2016-05" db="EMBL/GenBank/DDBJ databases">
        <authorList>
            <person name="Li Y."/>
        </authorList>
    </citation>
    <scope>NUCLEOTIDE SEQUENCE [LARGE SCALE GENOMIC DNA]</scope>
    <source>
        <strain evidence="11">YIC4027</strain>
    </source>
</reference>
<protein>
    <submittedName>
        <fullName evidence="10">Polyamine ABC transporter permease</fullName>
    </submittedName>
</protein>
<dbReference type="EMBL" id="LYBW01000049">
    <property type="protein sequence ID" value="ODR92168.1"/>
    <property type="molecule type" value="Genomic_DNA"/>
</dbReference>
<feature type="transmembrane region" description="Helical" evidence="8">
    <location>
        <begin position="192"/>
        <end position="217"/>
    </location>
</feature>
<evidence type="ECO:0000256" key="6">
    <source>
        <dbReference type="ARBA" id="ARBA00022989"/>
    </source>
</evidence>
<evidence type="ECO:0000256" key="2">
    <source>
        <dbReference type="ARBA" id="ARBA00007069"/>
    </source>
</evidence>
<dbReference type="Gene3D" id="1.10.3720.10">
    <property type="entry name" value="MetI-like"/>
    <property type="match status" value="1"/>
</dbReference>
<evidence type="ECO:0000256" key="5">
    <source>
        <dbReference type="ARBA" id="ARBA00022692"/>
    </source>
</evidence>
<dbReference type="InterPro" id="IPR035906">
    <property type="entry name" value="MetI-like_sf"/>
</dbReference>
<evidence type="ECO:0000256" key="3">
    <source>
        <dbReference type="ARBA" id="ARBA00022448"/>
    </source>
</evidence>
<keyword evidence="3 8" id="KW-0813">Transport</keyword>
<dbReference type="PROSITE" id="PS50928">
    <property type="entry name" value="ABC_TM1"/>
    <property type="match status" value="1"/>
</dbReference>
<keyword evidence="5 8" id="KW-0812">Transmembrane</keyword>
<feature type="transmembrane region" description="Helical" evidence="8">
    <location>
        <begin position="134"/>
        <end position="155"/>
    </location>
</feature>
<dbReference type="OrthoDB" id="9809681at2"/>
<sequence>MSGFNRNRLIDWALKFYVLLAFAFIFAPIAASFVFSFNVDRFPSLPLGGFSTIWYETVAADPLVWEGLRNTLTAGLVVSVLATAIGFGAAYTDFRYKFFGKTFYVALALLPPTIPVVILGLAMLAFLSNISLSGAIHSVIIAHVVMCAPFAMAIMRLRLSQMDPSLEAAAWNLGASEWMAMRHVIIPFCRPAIFAALFITMAVSFDEFAVAWFVSGLNETLPVKVLGFLQGQVSPRINVIGTFVFIASMTLVVLAQILLMKRSGAPKAAADLAGVQVS</sequence>
<feature type="transmembrane region" description="Helical" evidence="8">
    <location>
        <begin position="237"/>
        <end position="259"/>
    </location>
</feature>
<keyword evidence="11" id="KW-1185">Reference proteome</keyword>
<dbReference type="AlphaFoldDB" id="A0A1E3VF09"/>
<evidence type="ECO:0000313" key="10">
    <source>
        <dbReference type="EMBL" id="ODR92168.1"/>
    </source>
</evidence>
<keyword evidence="6 8" id="KW-1133">Transmembrane helix</keyword>
<feature type="transmembrane region" description="Helical" evidence="8">
    <location>
        <begin position="12"/>
        <end position="37"/>
    </location>
</feature>
<dbReference type="GO" id="GO:0005886">
    <property type="term" value="C:plasma membrane"/>
    <property type="evidence" value="ECO:0007669"/>
    <property type="project" value="UniProtKB-SubCell"/>
</dbReference>
<dbReference type="CDD" id="cd06261">
    <property type="entry name" value="TM_PBP2"/>
    <property type="match status" value="1"/>
</dbReference>
<dbReference type="SUPFAM" id="SSF161098">
    <property type="entry name" value="MetI-like"/>
    <property type="match status" value="1"/>
</dbReference>
<dbReference type="InterPro" id="IPR051789">
    <property type="entry name" value="Bact_Polyamine_Transport"/>
</dbReference>
<dbReference type="InterPro" id="IPR000515">
    <property type="entry name" value="MetI-like"/>
</dbReference>
<evidence type="ECO:0000256" key="8">
    <source>
        <dbReference type="RuleBase" id="RU363032"/>
    </source>
</evidence>
<accession>A0A1E3VF09</accession>
<name>A0A1E3VF09_9HYPH</name>
<evidence type="ECO:0000313" key="11">
    <source>
        <dbReference type="Proteomes" id="UP000094342"/>
    </source>
</evidence>